<sequence>ISFSAGIMACGTARQWRMALALFSCVVSNGQTPSRESYAQVLDAVFTEKLSFGLFRQALKDQAWPNMLRSGGTQLDVHFHSSGSAMLAVLCWLAEIVLRKVAAGQSLTSFEIITGWGKSRESWQTSDVRASVLNLLDRCGILCKVHPSNQGLLQVDLRGSDVLGLRAFFPEA</sequence>
<feature type="non-terminal residue" evidence="1">
    <location>
        <position position="1"/>
    </location>
</feature>
<proteinExistence type="predicted"/>
<keyword evidence="2" id="KW-1185">Reference proteome</keyword>
<dbReference type="OrthoDB" id="185373at2759"/>
<dbReference type="InterPro" id="IPR036063">
    <property type="entry name" value="Smr_dom_sf"/>
</dbReference>
<dbReference type="EMBL" id="CAJNIZ010015851">
    <property type="protein sequence ID" value="CAE7378453.1"/>
    <property type="molecule type" value="Genomic_DNA"/>
</dbReference>
<organism evidence="1 2">
    <name type="scientific">Symbiodinium pilosum</name>
    <name type="common">Dinoflagellate</name>
    <dbReference type="NCBI Taxonomy" id="2952"/>
    <lineage>
        <taxon>Eukaryota</taxon>
        <taxon>Sar</taxon>
        <taxon>Alveolata</taxon>
        <taxon>Dinophyceae</taxon>
        <taxon>Suessiales</taxon>
        <taxon>Symbiodiniaceae</taxon>
        <taxon>Symbiodinium</taxon>
    </lineage>
</organism>
<accession>A0A812PVI2</accession>
<name>A0A812PVI2_SYMPI</name>
<evidence type="ECO:0008006" key="3">
    <source>
        <dbReference type="Google" id="ProtNLM"/>
    </source>
</evidence>
<comment type="caution">
    <text evidence="1">The sequence shown here is derived from an EMBL/GenBank/DDBJ whole genome shotgun (WGS) entry which is preliminary data.</text>
</comment>
<reference evidence="1" key="1">
    <citation type="submission" date="2021-02" db="EMBL/GenBank/DDBJ databases">
        <authorList>
            <person name="Dougan E. K."/>
            <person name="Rhodes N."/>
            <person name="Thang M."/>
            <person name="Chan C."/>
        </authorList>
    </citation>
    <scope>NUCLEOTIDE SEQUENCE</scope>
</reference>
<gene>
    <name evidence="1" type="ORF">SPIL2461_LOCUS9206</name>
</gene>
<protein>
    <recommendedName>
        <fullName evidence="3">Smr domain-containing protein</fullName>
    </recommendedName>
</protein>
<evidence type="ECO:0000313" key="1">
    <source>
        <dbReference type="EMBL" id="CAE7378453.1"/>
    </source>
</evidence>
<evidence type="ECO:0000313" key="2">
    <source>
        <dbReference type="Proteomes" id="UP000649617"/>
    </source>
</evidence>
<feature type="non-terminal residue" evidence="1">
    <location>
        <position position="172"/>
    </location>
</feature>
<dbReference type="Proteomes" id="UP000649617">
    <property type="component" value="Unassembled WGS sequence"/>
</dbReference>
<dbReference type="SUPFAM" id="SSF160443">
    <property type="entry name" value="SMR domain-like"/>
    <property type="match status" value="1"/>
</dbReference>
<dbReference type="AlphaFoldDB" id="A0A812PVI2"/>
<dbReference type="Gene3D" id="3.30.1370.110">
    <property type="match status" value="1"/>
</dbReference>